<evidence type="ECO:0000256" key="9">
    <source>
        <dbReference type="ARBA" id="ARBA00023157"/>
    </source>
</evidence>
<dbReference type="SUPFAM" id="SSF63712">
    <property type="entry name" value="Nicotinic receptor ligand binding domain-like"/>
    <property type="match status" value="1"/>
</dbReference>
<dbReference type="SUPFAM" id="SSF90112">
    <property type="entry name" value="Neurotransmitter-gated ion-channel transmembrane pore"/>
    <property type="match status" value="1"/>
</dbReference>
<reference evidence="18" key="1">
    <citation type="journal article" date="2023" name="G3 (Bethesda)">
        <title>A reference genome for the long-term kleptoplast-retaining sea slug Elysia crispata morphotype clarki.</title>
        <authorList>
            <person name="Eastman K.E."/>
            <person name="Pendleton A.L."/>
            <person name="Shaikh M.A."/>
            <person name="Suttiyut T."/>
            <person name="Ogas R."/>
            <person name="Tomko P."/>
            <person name="Gavelis G."/>
            <person name="Widhalm J.R."/>
            <person name="Wisecaver J.H."/>
        </authorList>
    </citation>
    <scope>NUCLEOTIDE SEQUENCE</scope>
    <source>
        <strain evidence="18">ECLA1</strain>
    </source>
</reference>
<accession>A0AAE1CXH6</accession>
<evidence type="ECO:0000256" key="8">
    <source>
        <dbReference type="ARBA" id="ARBA00023136"/>
    </source>
</evidence>
<evidence type="ECO:0000256" key="1">
    <source>
        <dbReference type="ARBA" id="ARBA00009237"/>
    </source>
</evidence>
<evidence type="ECO:0000313" key="18">
    <source>
        <dbReference type="EMBL" id="KAK3743143.1"/>
    </source>
</evidence>
<dbReference type="InterPro" id="IPR006202">
    <property type="entry name" value="Neur_chan_lig-bd"/>
</dbReference>
<dbReference type="EMBL" id="JAWDGP010006323">
    <property type="protein sequence ID" value="KAK3743143.1"/>
    <property type="molecule type" value="Genomic_DNA"/>
</dbReference>
<dbReference type="FunFam" id="2.70.170.10:FF:000016">
    <property type="entry name" value="Nicotinic acetylcholine receptor subunit"/>
    <property type="match status" value="1"/>
</dbReference>
<evidence type="ECO:0000313" key="19">
    <source>
        <dbReference type="Proteomes" id="UP001283361"/>
    </source>
</evidence>
<dbReference type="PROSITE" id="PS00236">
    <property type="entry name" value="NEUROTR_ION_CHANNEL"/>
    <property type="match status" value="1"/>
</dbReference>
<dbReference type="InterPro" id="IPR006029">
    <property type="entry name" value="Neurotrans-gated_channel_TM"/>
</dbReference>
<dbReference type="InterPro" id="IPR036719">
    <property type="entry name" value="Neuro-gated_channel_TM_sf"/>
</dbReference>
<dbReference type="Proteomes" id="UP001283361">
    <property type="component" value="Unassembled WGS sequence"/>
</dbReference>
<keyword evidence="4 15" id="KW-0812">Transmembrane</keyword>
<dbReference type="InterPro" id="IPR038050">
    <property type="entry name" value="Neuro_actylchol_rec"/>
</dbReference>
<comment type="caution">
    <text evidence="18">The sequence shown here is derived from an EMBL/GenBank/DDBJ whole genome shotgun (WGS) entry which is preliminary data.</text>
</comment>
<evidence type="ECO:0000256" key="10">
    <source>
        <dbReference type="ARBA" id="ARBA00023170"/>
    </source>
</evidence>
<evidence type="ECO:0000256" key="13">
    <source>
        <dbReference type="ARBA" id="ARBA00023303"/>
    </source>
</evidence>
<dbReference type="GO" id="GO:0045211">
    <property type="term" value="C:postsynaptic membrane"/>
    <property type="evidence" value="ECO:0007669"/>
    <property type="project" value="InterPro"/>
</dbReference>
<evidence type="ECO:0000256" key="14">
    <source>
        <dbReference type="ARBA" id="ARBA00034099"/>
    </source>
</evidence>
<dbReference type="InterPro" id="IPR006201">
    <property type="entry name" value="Neur_channel"/>
</dbReference>
<dbReference type="CDD" id="cd18997">
    <property type="entry name" value="LGIC_ECD_nAChR"/>
    <property type="match status" value="1"/>
</dbReference>
<dbReference type="GO" id="GO:0004888">
    <property type="term" value="F:transmembrane signaling receptor activity"/>
    <property type="evidence" value="ECO:0007669"/>
    <property type="project" value="InterPro"/>
</dbReference>
<feature type="transmembrane region" description="Helical" evidence="15">
    <location>
        <begin position="441"/>
        <end position="465"/>
    </location>
</feature>
<keyword evidence="7 15" id="KW-0406">Ion transport</keyword>
<keyword evidence="10" id="KW-0675">Receptor</keyword>
<dbReference type="CDD" id="cd19051">
    <property type="entry name" value="LGIC_TM_cation"/>
    <property type="match status" value="1"/>
</dbReference>
<dbReference type="FunFam" id="1.20.58.390:FF:000073">
    <property type="entry name" value="Neuronal acetylcholine receptor subunit alpha-9-II"/>
    <property type="match status" value="1"/>
</dbReference>
<keyword evidence="13 15" id="KW-0407">Ion channel</keyword>
<dbReference type="Pfam" id="PF02932">
    <property type="entry name" value="Neur_chan_memb"/>
    <property type="match status" value="1"/>
</dbReference>
<comment type="subcellular location">
    <subcellularLocation>
        <location evidence="14">Synaptic cell membrane</location>
        <topology evidence="14">Multi-pass membrane protein</topology>
    </subcellularLocation>
</comment>
<evidence type="ECO:0000256" key="5">
    <source>
        <dbReference type="ARBA" id="ARBA00022989"/>
    </source>
</evidence>
<keyword evidence="2 15" id="KW-0813">Transport</keyword>
<dbReference type="PANTHER" id="PTHR18945">
    <property type="entry name" value="NEUROTRANSMITTER GATED ION CHANNEL"/>
    <property type="match status" value="1"/>
</dbReference>
<gene>
    <name evidence="18" type="ORF">RRG08_063999</name>
</gene>
<evidence type="ECO:0000259" key="17">
    <source>
        <dbReference type="Pfam" id="PF02932"/>
    </source>
</evidence>
<keyword evidence="9" id="KW-1015">Disulfide bond</keyword>
<dbReference type="Pfam" id="PF02931">
    <property type="entry name" value="Neur_chan_LBD"/>
    <property type="match status" value="1"/>
</dbReference>
<evidence type="ECO:0000256" key="12">
    <source>
        <dbReference type="ARBA" id="ARBA00023286"/>
    </source>
</evidence>
<organism evidence="18 19">
    <name type="scientific">Elysia crispata</name>
    <name type="common">lettuce slug</name>
    <dbReference type="NCBI Taxonomy" id="231223"/>
    <lineage>
        <taxon>Eukaryota</taxon>
        <taxon>Metazoa</taxon>
        <taxon>Spiralia</taxon>
        <taxon>Lophotrochozoa</taxon>
        <taxon>Mollusca</taxon>
        <taxon>Gastropoda</taxon>
        <taxon>Heterobranchia</taxon>
        <taxon>Euthyneura</taxon>
        <taxon>Panpulmonata</taxon>
        <taxon>Sacoglossa</taxon>
        <taxon>Placobranchoidea</taxon>
        <taxon>Plakobranchidae</taxon>
        <taxon>Elysia</taxon>
    </lineage>
</organism>
<dbReference type="InterPro" id="IPR036734">
    <property type="entry name" value="Neur_chan_lig-bd_sf"/>
</dbReference>
<sequence length="466" mass="52740">MPYDCWYPPHFQDERSENIVTSIWLRLDEKNQIIHTSIWPKMTWNAYNLRWDKEQFGNVSSVNMPKDKVWVPDILMYNSASDDFDETYPTKVVISHDGTCLWVPPGMFKSTCAIDITWFPFDDQRCNLKFGSWTLTGGLLNLTQDKADGGDTSGFIRNGEWMLIGVPVERHAVTYECCPEEYQDLTFTIHIRRRTLYYGFNIVIPCVLISSLTLLLFILPPDAGEKISLGVTILLSLMVFLLLVAETMPPTSDAVPLIGIYFVCIMVMCSMSIIFTVGVLNFHYRTPDTHVMPRWIKHIVCGWMAWALRMRRPGGANSKKALLQRSQVKDYKLAPLEEKSRSLMANVLDTDDDPRTMATNGSGGFRLKMEDSCSSPLTSNGGCVGSLGSGLGSPVTSTTVRHDITSILRELKKITCRFRKEEEQEDAKNDWKFAAMVMDRLFFLVCFVFTIGSTIAILASAPHLIT</sequence>
<evidence type="ECO:0000256" key="3">
    <source>
        <dbReference type="ARBA" id="ARBA00022475"/>
    </source>
</evidence>
<dbReference type="AlphaFoldDB" id="A0AAE1CXH6"/>
<keyword evidence="6" id="KW-0770">Synapse</keyword>
<evidence type="ECO:0000256" key="6">
    <source>
        <dbReference type="ARBA" id="ARBA00023018"/>
    </source>
</evidence>
<keyword evidence="5 15" id="KW-1133">Transmembrane helix</keyword>
<keyword evidence="19" id="KW-1185">Reference proteome</keyword>
<evidence type="ECO:0008006" key="20">
    <source>
        <dbReference type="Google" id="ProtNLM"/>
    </source>
</evidence>
<dbReference type="NCBIfam" id="TIGR00860">
    <property type="entry name" value="LIC"/>
    <property type="match status" value="1"/>
</dbReference>
<comment type="similarity">
    <text evidence="1">Belongs to the ligand-gated ion channel (TC 1.A.9) family. Acetylcholine receptor (TC 1.A.9.1) subfamily.</text>
</comment>
<dbReference type="Gene3D" id="1.20.58.390">
    <property type="entry name" value="Neurotransmitter-gated ion-channel transmembrane domain"/>
    <property type="match status" value="2"/>
</dbReference>
<dbReference type="InterPro" id="IPR002394">
    <property type="entry name" value="Nicotinic_acetylcholine_rcpt"/>
</dbReference>
<keyword evidence="12" id="KW-1071">Ligand-gated ion channel</keyword>
<feature type="transmembrane region" description="Helical" evidence="15">
    <location>
        <begin position="257"/>
        <end position="280"/>
    </location>
</feature>
<evidence type="ECO:0000256" key="11">
    <source>
        <dbReference type="ARBA" id="ARBA00023180"/>
    </source>
</evidence>
<evidence type="ECO:0000256" key="2">
    <source>
        <dbReference type="ARBA" id="ARBA00022448"/>
    </source>
</evidence>
<evidence type="ECO:0000256" key="4">
    <source>
        <dbReference type="ARBA" id="ARBA00022692"/>
    </source>
</evidence>
<feature type="transmembrane region" description="Helical" evidence="15">
    <location>
        <begin position="196"/>
        <end position="221"/>
    </location>
</feature>
<keyword evidence="11" id="KW-0325">Glycoprotein</keyword>
<evidence type="ECO:0000256" key="15">
    <source>
        <dbReference type="RuleBase" id="RU000687"/>
    </source>
</evidence>
<dbReference type="PRINTS" id="PR00252">
    <property type="entry name" value="NRIONCHANNEL"/>
</dbReference>
<feature type="domain" description="Neurotransmitter-gated ion-channel transmembrane" evidence="17">
    <location>
        <begin position="202"/>
        <end position="457"/>
    </location>
</feature>
<dbReference type="Gene3D" id="2.70.170.10">
    <property type="entry name" value="Neurotransmitter-gated ion-channel ligand-binding domain"/>
    <property type="match status" value="1"/>
</dbReference>
<evidence type="ECO:0000259" key="16">
    <source>
        <dbReference type="Pfam" id="PF02931"/>
    </source>
</evidence>
<dbReference type="InterPro" id="IPR018000">
    <property type="entry name" value="Neurotransmitter_ion_chnl_CS"/>
</dbReference>
<evidence type="ECO:0000256" key="7">
    <source>
        <dbReference type="ARBA" id="ARBA00023065"/>
    </source>
</evidence>
<name>A0AAE1CXH6_9GAST</name>
<feature type="transmembrane region" description="Helical" evidence="15">
    <location>
        <begin position="227"/>
        <end position="245"/>
    </location>
</feature>
<proteinExistence type="inferred from homology"/>
<protein>
    <recommendedName>
        <fullName evidence="20">Neuronal acetylcholine receptor subunit alpha-7</fullName>
    </recommendedName>
</protein>
<dbReference type="PRINTS" id="PR00254">
    <property type="entry name" value="NICOTINICR"/>
</dbReference>
<keyword evidence="8 15" id="KW-0472">Membrane</keyword>
<feature type="domain" description="Neurotransmitter-gated ion-channel ligand-binding" evidence="16">
    <location>
        <begin position="18"/>
        <end position="195"/>
    </location>
</feature>
<dbReference type="GO" id="GO:0022848">
    <property type="term" value="F:acetylcholine-gated monoatomic cation-selective channel activity"/>
    <property type="evidence" value="ECO:0007669"/>
    <property type="project" value="InterPro"/>
</dbReference>
<keyword evidence="3" id="KW-1003">Cell membrane</keyword>